<dbReference type="PANTHER" id="PTHR23119:SF44">
    <property type="entry name" value="PROTEIN LAP4"/>
    <property type="match status" value="1"/>
</dbReference>
<dbReference type="AlphaFoldDB" id="A0AA88KR45"/>
<comment type="caution">
    <text evidence="3">The sequence shown here is derived from an EMBL/GenBank/DDBJ whole genome shotgun (WGS) entry which is preliminary data.</text>
</comment>
<dbReference type="GO" id="GO:0045211">
    <property type="term" value="C:postsynaptic membrane"/>
    <property type="evidence" value="ECO:0007669"/>
    <property type="project" value="TreeGrafter"/>
</dbReference>
<name>A0AA88KR45_ARTSF</name>
<organism evidence="3 4">
    <name type="scientific">Artemia franciscana</name>
    <name type="common">Brine shrimp</name>
    <name type="synonym">Artemia sanfranciscana</name>
    <dbReference type="NCBI Taxonomy" id="6661"/>
    <lineage>
        <taxon>Eukaryota</taxon>
        <taxon>Metazoa</taxon>
        <taxon>Ecdysozoa</taxon>
        <taxon>Arthropoda</taxon>
        <taxon>Crustacea</taxon>
        <taxon>Branchiopoda</taxon>
        <taxon>Anostraca</taxon>
        <taxon>Artemiidae</taxon>
        <taxon>Artemia</taxon>
    </lineage>
</organism>
<dbReference type="Proteomes" id="UP001187531">
    <property type="component" value="Unassembled WGS sequence"/>
</dbReference>
<dbReference type="GO" id="GO:0043113">
    <property type="term" value="P:receptor clustering"/>
    <property type="evidence" value="ECO:0007669"/>
    <property type="project" value="TreeGrafter"/>
</dbReference>
<dbReference type="SUPFAM" id="SSF50156">
    <property type="entry name" value="PDZ domain-like"/>
    <property type="match status" value="2"/>
</dbReference>
<dbReference type="InterPro" id="IPR001478">
    <property type="entry name" value="PDZ"/>
</dbReference>
<dbReference type="Gene3D" id="6.20.370.60">
    <property type="match status" value="1"/>
</dbReference>
<dbReference type="PANTHER" id="PTHR23119">
    <property type="entry name" value="DISCS LARGE"/>
    <property type="match status" value="1"/>
</dbReference>
<dbReference type="GO" id="GO:0019901">
    <property type="term" value="F:protein kinase binding"/>
    <property type="evidence" value="ECO:0007669"/>
    <property type="project" value="TreeGrafter"/>
</dbReference>
<keyword evidence="4" id="KW-1185">Reference proteome</keyword>
<evidence type="ECO:0000313" key="3">
    <source>
        <dbReference type="EMBL" id="KAK2702238.1"/>
    </source>
</evidence>
<evidence type="ECO:0000313" key="4">
    <source>
        <dbReference type="Proteomes" id="UP001187531"/>
    </source>
</evidence>
<feature type="domain" description="PDZ" evidence="2">
    <location>
        <begin position="1"/>
        <end position="40"/>
    </location>
</feature>
<proteinExistence type="predicted"/>
<gene>
    <name evidence="3" type="ORF">QYM36_019150</name>
</gene>
<feature type="non-terminal residue" evidence="3">
    <location>
        <position position="242"/>
    </location>
</feature>
<feature type="region of interest" description="Disordered" evidence="1">
    <location>
        <begin position="136"/>
        <end position="162"/>
    </location>
</feature>
<dbReference type="PROSITE" id="PS50106">
    <property type="entry name" value="PDZ"/>
    <property type="match status" value="1"/>
</dbReference>
<evidence type="ECO:0000256" key="1">
    <source>
        <dbReference type="SAM" id="MobiDB-lite"/>
    </source>
</evidence>
<dbReference type="GO" id="GO:0016323">
    <property type="term" value="C:basolateral plasma membrane"/>
    <property type="evidence" value="ECO:0007669"/>
    <property type="project" value="TreeGrafter"/>
</dbReference>
<dbReference type="EMBL" id="JAVRJZ010000529">
    <property type="protein sequence ID" value="KAK2702238.1"/>
    <property type="molecule type" value="Genomic_DNA"/>
</dbReference>
<evidence type="ECO:0000259" key="2">
    <source>
        <dbReference type="PROSITE" id="PS50106"/>
    </source>
</evidence>
<dbReference type="InterPro" id="IPR036034">
    <property type="entry name" value="PDZ_sf"/>
</dbReference>
<dbReference type="GO" id="GO:0005912">
    <property type="term" value="C:adherens junction"/>
    <property type="evidence" value="ECO:0007669"/>
    <property type="project" value="TreeGrafter"/>
</dbReference>
<dbReference type="GO" id="GO:0098968">
    <property type="term" value="P:neurotransmitter receptor transport postsynaptic membrane to endosome"/>
    <property type="evidence" value="ECO:0007669"/>
    <property type="project" value="TreeGrafter"/>
</dbReference>
<dbReference type="GO" id="GO:0098887">
    <property type="term" value="P:neurotransmitter receptor transport, endosome to postsynaptic membrane"/>
    <property type="evidence" value="ECO:0007669"/>
    <property type="project" value="TreeGrafter"/>
</dbReference>
<sequence>VGDKILAVNNASCIEVDHYEAVDFLRAAGTLLTIRVEREVAKLQPQVEINGIDVGGARLDQVVALLSGLERFVRLVVEREPGSGSTPRSPFGLYNPKSYMGTRLSHSNLQSPLLRLSASASSTPAPERAISSPLISAHHTNGLPPSKASSPVPPMTGSPPKAVTSDQFTAMIPSRTTPQPEEAGNKSVTLTVKSNDPMEMAFPPAPTQLGKVTETITRSTLTEQIVTRVTNNRLAQPPVIVE</sequence>
<feature type="non-terminal residue" evidence="3">
    <location>
        <position position="1"/>
    </location>
</feature>
<protein>
    <recommendedName>
        <fullName evidence="2">PDZ domain-containing protein</fullName>
    </recommendedName>
</protein>
<dbReference type="GO" id="GO:0045197">
    <property type="term" value="P:establishment or maintenance of epithelial cell apical/basal polarity"/>
    <property type="evidence" value="ECO:0007669"/>
    <property type="project" value="TreeGrafter"/>
</dbReference>
<dbReference type="InterPro" id="IPR050614">
    <property type="entry name" value="Synaptic_Scaffolding_LAP-MAGUK"/>
</dbReference>
<reference evidence="3" key="1">
    <citation type="submission" date="2023-07" db="EMBL/GenBank/DDBJ databases">
        <title>Chromosome-level genome assembly of Artemia franciscana.</title>
        <authorList>
            <person name="Jo E."/>
        </authorList>
    </citation>
    <scope>NUCLEOTIDE SEQUENCE</scope>
    <source>
        <tissue evidence="3">Whole body</tissue>
    </source>
</reference>
<dbReference type="GO" id="GO:0014069">
    <property type="term" value="C:postsynaptic density"/>
    <property type="evidence" value="ECO:0007669"/>
    <property type="project" value="TreeGrafter"/>
</dbReference>
<dbReference type="GO" id="GO:0098609">
    <property type="term" value="P:cell-cell adhesion"/>
    <property type="evidence" value="ECO:0007669"/>
    <property type="project" value="TreeGrafter"/>
</dbReference>
<accession>A0AA88KR45</accession>